<evidence type="ECO:0000313" key="4">
    <source>
        <dbReference type="EMBL" id="GGQ19504.1"/>
    </source>
</evidence>
<evidence type="ECO:0000256" key="2">
    <source>
        <dbReference type="ARBA" id="ARBA00037999"/>
    </source>
</evidence>
<evidence type="ECO:0000256" key="3">
    <source>
        <dbReference type="RuleBase" id="RU004508"/>
    </source>
</evidence>
<sequence length="408" mass="44431">MISVECDGESVKRILEDLAGFGGAPAFEHPLRVGAPNIGDRERFSARLDAAFARGWLSNDGPLAKEFERRVAQAAGTRYAVATCNATSALQLAIRAADLTGEIIVPSLTFAATAHVVSWLGLTPVFCDVDPLTGQIDPDHARTLIGPRTSAILAVHLWGRTAPAERLEAVARRHGLALFFDASHAFACTRGGRPVGGFGDAEIFSFHSTKFVNAFEGGALVTNDESLARRVQSIRNFGITAEDEVSHVGINAKMNEASAAMGLTSLDSIDRFVARNLDNYRRYRAGLAGVPGIRLIPFDEGERHNYQYVVIEVDPRRAGISRDTLRHLLHQENVLARRYFHPGCHRMAPYADRPPLPATEHLSERVLALPTGMSVTRTQVAKICEIIRVVVVNSQAIAERVPMEVGAR</sequence>
<dbReference type="PIRSF" id="PIRSF000390">
    <property type="entry name" value="PLP_StrS"/>
    <property type="match status" value="1"/>
</dbReference>
<dbReference type="GO" id="GO:0008483">
    <property type="term" value="F:transaminase activity"/>
    <property type="evidence" value="ECO:0007669"/>
    <property type="project" value="UniProtKB-KW"/>
</dbReference>
<accession>A0ABQ2RCB6</accession>
<dbReference type="PANTHER" id="PTHR30244:SF9">
    <property type="entry name" value="PROTEIN RV3402C"/>
    <property type="match status" value="1"/>
</dbReference>
<protein>
    <submittedName>
        <fullName evidence="4">dTDP-4-dehydro-6-deoxyglucose aminotransferase</fullName>
    </submittedName>
</protein>
<dbReference type="InterPro" id="IPR000653">
    <property type="entry name" value="DegT/StrS_aminotransferase"/>
</dbReference>
<keyword evidence="4" id="KW-0808">Transferase</keyword>
<dbReference type="CDD" id="cd00616">
    <property type="entry name" value="AHBA_syn"/>
    <property type="match status" value="1"/>
</dbReference>
<dbReference type="Gene3D" id="3.40.640.10">
    <property type="entry name" value="Type I PLP-dependent aspartate aminotransferase-like (Major domain)"/>
    <property type="match status" value="1"/>
</dbReference>
<proteinExistence type="inferred from homology"/>
<gene>
    <name evidence="4" type="ORF">GCM10010140_57260</name>
</gene>
<dbReference type="InterPro" id="IPR015422">
    <property type="entry name" value="PyrdxlP-dep_Trfase_small"/>
</dbReference>
<comment type="similarity">
    <text evidence="2 3">Belongs to the DegT/DnrJ/EryC1 family.</text>
</comment>
<evidence type="ECO:0000313" key="5">
    <source>
        <dbReference type="Proteomes" id="UP000611554"/>
    </source>
</evidence>
<dbReference type="SUPFAM" id="SSF53383">
    <property type="entry name" value="PLP-dependent transferases"/>
    <property type="match status" value="1"/>
</dbReference>
<dbReference type="EMBL" id="BMQJ01000016">
    <property type="protein sequence ID" value="GGQ19504.1"/>
    <property type="molecule type" value="Genomic_DNA"/>
</dbReference>
<reference evidence="5" key="1">
    <citation type="journal article" date="2019" name="Int. J. Syst. Evol. Microbiol.">
        <title>The Global Catalogue of Microorganisms (GCM) 10K type strain sequencing project: providing services to taxonomists for standard genome sequencing and annotation.</title>
        <authorList>
            <consortium name="The Broad Institute Genomics Platform"/>
            <consortium name="The Broad Institute Genome Sequencing Center for Infectious Disease"/>
            <person name="Wu L."/>
            <person name="Ma J."/>
        </authorList>
    </citation>
    <scope>NUCLEOTIDE SEQUENCE [LARGE SCALE GENOMIC DNA]</scope>
    <source>
        <strain evidence="5">JCM 3115</strain>
    </source>
</reference>
<keyword evidence="4" id="KW-0032">Aminotransferase</keyword>
<dbReference type="InterPro" id="IPR015424">
    <property type="entry name" value="PyrdxlP-dep_Trfase"/>
</dbReference>
<evidence type="ECO:0000256" key="1">
    <source>
        <dbReference type="ARBA" id="ARBA00022898"/>
    </source>
</evidence>
<dbReference type="Gene3D" id="3.90.1150.10">
    <property type="entry name" value="Aspartate Aminotransferase, domain 1"/>
    <property type="match status" value="1"/>
</dbReference>
<comment type="caution">
    <text evidence="4">The sequence shown here is derived from an EMBL/GenBank/DDBJ whole genome shotgun (WGS) entry which is preliminary data.</text>
</comment>
<organism evidence="4 5">
    <name type="scientific">Streptosporangium pseudovulgare</name>
    <dbReference type="NCBI Taxonomy" id="35765"/>
    <lineage>
        <taxon>Bacteria</taxon>
        <taxon>Bacillati</taxon>
        <taxon>Actinomycetota</taxon>
        <taxon>Actinomycetes</taxon>
        <taxon>Streptosporangiales</taxon>
        <taxon>Streptosporangiaceae</taxon>
        <taxon>Streptosporangium</taxon>
    </lineage>
</organism>
<dbReference type="InterPro" id="IPR015421">
    <property type="entry name" value="PyrdxlP-dep_Trfase_major"/>
</dbReference>
<name>A0ABQ2RCB6_9ACTN</name>
<keyword evidence="5" id="KW-1185">Reference proteome</keyword>
<keyword evidence="1 3" id="KW-0663">Pyridoxal phosphate</keyword>
<dbReference type="PANTHER" id="PTHR30244">
    <property type="entry name" value="TRANSAMINASE"/>
    <property type="match status" value="1"/>
</dbReference>
<dbReference type="Pfam" id="PF01041">
    <property type="entry name" value="DegT_DnrJ_EryC1"/>
    <property type="match status" value="1"/>
</dbReference>
<dbReference type="Proteomes" id="UP000611554">
    <property type="component" value="Unassembled WGS sequence"/>
</dbReference>